<organism evidence="11 12">
    <name type="scientific">Tulasnella calospora MUT 4182</name>
    <dbReference type="NCBI Taxonomy" id="1051891"/>
    <lineage>
        <taxon>Eukaryota</taxon>
        <taxon>Fungi</taxon>
        <taxon>Dikarya</taxon>
        <taxon>Basidiomycota</taxon>
        <taxon>Agaricomycotina</taxon>
        <taxon>Agaricomycetes</taxon>
        <taxon>Cantharellales</taxon>
        <taxon>Tulasnellaceae</taxon>
        <taxon>Tulasnella</taxon>
    </lineage>
</organism>
<dbReference type="InterPro" id="IPR023395">
    <property type="entry name" value="MCP_dom_sf"/>
</dbReference>
<keyword evidence="6" id="KW-1133">Transmembrane helix</keyword>
<dbReference type="OrthoDB" id="2382881at2759"/>
<evidence type="ECO:0000256" key="10">
    <source>
        <dbReference type="RuleBase" id="RU000488"/>
    </source>
</evidence>
<keyword evidence="4 9" id="KW-0812">Transmembrane</keyword>
<dbReference type="AlphaFoldDB" id="A0A0C3QJC9"/>
<keyword evidence="3 10" id="KW-0813">Transport</keyword>
<evidence type="ECO:0000313" key="12">
    <source>
        <dbReference type="Proteomes" id="UP000054248"/>
    </source>
</evidence>
<reference evidence="12" key="2">
    <citation type="submission" date="2015-01" db="EMBL/GenBank/DDBJ databases">
        <title>Evolutionary Origins and Diversification of the Mycorrhizal Mutualists.</title>
        <authorList>
            <consortium name="DOE Joint Genome Institute"/>
            <consortium name="Mycorrhizal Genomics Consortium"/>
            <person name="Kohler A."/>
            <person name="Kuo A."/>
            <person name="Nagy L.G."/>
            <person name="Floudas D."/>
            <person name="Copeland A."/>
            <person name="Barry K.W."/>
            <person name="Cichocki N."/>
            <person name="Veneault-Fourrey C."/>
            <person name="LaButti K."/>
            <person name="Lindquist E.A."/>
            <person name="Lipzen A."/>
            <person name="Lundell T."/>
            <person name="Morin E."/>
            <person name="Murat C."/>
            <person name="Riley R."/>
            <person name="Ohm R."/>
            <person name="Sun H."/>
            <person name="Tunlid A."/>
            <person name="Henrissat B."/>
            <person name="Grigoriev I.V."/>
            <person name="Hibbett D.S."/>
            <person name="Martin F."/>
        </authorList>
    </citation>
    <scope>NUCLEOTIDE SEQUENCE [LARGE SCALE GENOMIC DNA]</scope>
    <source>
        <strain evidence="12">MUT 4182</strain>
    </source>
</reference>
<keyword evidence="8 9" id="KW-0472">Membrane</keyword>
<dbReference type="Pfam" id="PF00153">
    <property type="entry name" value="Mito_carr"/>
    <property type="match status" value="3"/>
</dbReference>
<reference evidence="11 12" key="1">
    <citation type="submission" date="2014-04" db="EMBL/GenBank/DDBJ databases">
        <authorList>
            <consortium name="DOE Joint Genome Institute"/>
            <person name="Kuo A."/>
            <person name="Girlanda M."/>
            <person name="Perotto S."/>
            <person name="Kohler A."/>
            <person name="Nagy L.G."/>
            <person name="Floudas D."/>
            <person name="Copeland A."/>
            <person name="Barry K.W."/>
            <person name="Cichocki N."/>
            <person name="Veneault-Fourrey C."/>
            <person name="LaButti K."/>
            <person name="Lindquist E.A."/>
            <person name="Lipzen A."/>
            <person name="Lundell T."/>
            <person name="Morin E."/>
            <person name="Murat C."/>
            <person name="Sun H."/>
            <person name="Tunlid A."/>
            <person name="Henrissat B."/>
            <person name="Grigoriev I.V."/>
            <person name="Hibbett D.S."/>
            <person name="Martin F."/>
            <person name="Nordberg H.P."/>
            <person name="Cantor M.N."/>
            <person name="Hua S.X."/>
        </authorList>
    </citation>
    <scope>NUCLEOTIDE SEQUENCE [LARGE SCALE GENOMIC DNA]</scope>
    <source>
        <strain evidence="11 12">MUT 4182</strain>
    </source>
</reference>
<keyword evidence="12" id="KW-1185">Reference proteome</keyword>
<dbReference type="InterPro" id="IPR018108">
    <property type="entry name" value="MCP_transmembrane"/>
</dbReference>
<dbReference type="HOGENOM" id="CLU_015166_4_0_1"/>
<comment type="subcellular location">
    <subcellularLocation>
        <location evidence="1">Mitochondrion membrane</location>
        <topology evidence="1">Multi-pass membrane protein</topology>
    </subcellularLocation>
</comment>
<dbReference type="GO" id="GO:0031966">
    <property type="term" value="C:mitochondrial membrane"/>
    <property type="evidence" value="ECO:0007669"/>
    <property type="project" value="UniProtKB-SubCell"/>
</dbReference>
<proteinExistence type="inferred from homology"/>
<evidence type="ECO:0000313" key="11">
    <source>
        <dbReference type="EMBL" id="KIO26259.1"/>
    </source>
</evidence>
<feature type="repeat" description="Solcar" evidence="9">
    <location>
        <begin position="226"/>
        <end position="323"/>
    </location>
</feature>
<gene>
    <name evidence="11" type="ORF">M407DRAFT_243811</name>
</gene>
<dbReference type="SUPFAM" id="SSF103506">
    <property type="entry name" value="Mitochondrial carrier"/>
    <property type="match status" value="1"/>
</dbReference>
<evidence type="ECO:0000256" key="4">
    <source>
        <dbReference type="ARBA" id="ARBA00022692"/>
    </source>
</evidence>
<dbReference type="EMBL" id="KN823027">
    <property type="protein sequence ID" value="KIO26259.1"/>
    <property type="molecule type" value="Genomic_DNA"/>
</dbReference>
<evidence type="ECO:0000256" key="9">
    <source>
        <dbReference type="PROSITE-ProRule" id="PRU00282"/>
    </source>
</evidence>
<dbReference type="PROSITE" id="PS50920">
    <property type="entry name" value="SOLCAR"/>
    <property type="match status" value="3"/>
</dbReference>
<dbReference type="InterPro" id="IPR050567">
    <property type="entry name" value="Mitochondrial_Carrier"/>
</dbReference>
<evidence type="ECO:0000256" key="1">
    <source>
        <dbReference type="ARBA" id="ARBA00004225"/>
    </source>
</evidence>
<evidence type="ECO:0008006" key="13">
    <source>
        <dbReference type="Google" id="ProtNLM"/>
    </source>
</evidence>
<dbReference type="STRING" id="1051891.A0A0C3QJC9"/>
<keyword evidence="7" id="KW-0496">Mitochondrion</keyword>
<evidence type="ECO:0000256" key="6">
    <source>
        <dbReference type="ARBA" id="ARBA00022989"/>
    </source>
</evidence>
<feature type="repeat" description="Solcar" evidence="9">
    <location>
        <begin position="113"/>
        <end position="207"/>
    </location>
</feature>
<evidence type="ECO:0000256" key="5">
    <source>
        <dbReference type="ARBA" id="ARBA00022737"/>
    </source>
</evidence>
<keyword evidence="5" id="KW-0677">Repeat</keyword>
<sequence length="329" mass="35947">MLSQFLADKPAVTHYLQDHKTVVCATIASLASTSCGYPLDSLKSRLQTSREHVSVPRMAAIVYREEGVAGFFRGIWIPLITISVVRAASFSIYTDIKALLHSDHIFEKPRVLDVALAAGIGGAASGAVISCGSTPFELVKVRRQLEYSIAAAKNVKIVKPPNTIESVREIVASKGILGLYQGFKLHFWRDMSGSALYFGEYEAMRHVLGRLPSGEQGETPSWLPIPPALIPFVCGSLAGVTSWALIYPLDVVKTKVQQRALAGVPPRGTWETFNRLLRGPDPNNPRPVIQGVARIYQGLGVSAARSVLTHGFLWTVYEWVKKRVEALPG</sequence>
<dbReference type="Gene3D" id="1.50.40.10">
    <property type="entry name" value="Mitochondrial carrier domain"/>
    <property type="match status" value="1"/>
</dbReference>
<comment type="similarity">
    <text evidence="2 10">Belongs to the mitochondrial carrier (TC 2.A.29) family.</text>
</comment>
<evidence type="ECO:0000256" key="7">
    <source>
        <dbReference type="ARBA" id="ARBA00023128"/>
    </source>
</evidence>
<accession>A0A0C3QJC9</accession>
<evidence type="ECO:0000256" key="8">
    <source>
        <dbReference type="ARBA" id="ARBA00023136"/>
    </source>
</evidence>
<dbReference type="PANTHER" id="PTHR45624:SF9">
    <property type="entry name" value="CARRIER PROTEIN, PUTATIVE (AFU_ORTHOLOGUE AFUA_4G06390)-RELATED"/>
    <property type="match status" value="1"/>
</dbReference>
<dbReference type="PANTHER" id="PTHR45624">
    <property type="entry name" value="MITOCHONDRIAL BASIC AMINO ACIDS TRANSPORTER-RELATED"/>
    <property type="match status" value="1"/>
</dbReference>
<name>A0A0C3QJC9_9AGAM</name>
<dbReference type="GO" id="GO:0022857">
    <property type="term" value="F:transmembrane transporter activity"/>
    <property type="evidence" value="ECO:0007669"/>
    <property type="project" value="TreeGrafter"/>
</dbReference>
<evidence type="ECO:0000256" key="2">
    <source>
        <dbReference type="ARBA" id="ARBA00006375"/>
    </source>
</evidence>
<feature type="repeat" description="Solcar" evidence="9">
    <location>
        <begin position="20"/>
        <end position="99"/>
    </location>
</feature>
<evidence type="ECO:0000256" key="3">
    <source>
        <dbReference type="ARBA" id="ARBA00022448"/>
    </source>
</evidence>
<dbReference type="Proteomes" id="UP000054248">
    <property type="component" value="Unassembled WGS sequence"/>
</dbReference>
<protein>
    <recommendedName>
        <fullName evidence="13">Mitochondrial carrier</fullName>
    </recommendedName>
</protein>